<gene>
    <name evidence="6" type="ORF">OM076_31305</name>
</gene>
<evidence type="ECO:0000256" key="3">
    <source>
        <dbReference type="ARBA" id="ARBA00023008"/>
    </source>
</evidence>
<protein>
    <submittedName>
        <fullName evidence="6">Multicopper oxidase domain-containing protein</fullName>
    </submittedName>
</protein>
<comment type="caution">
    <text evidence="6">The sequence shown here is derived from an EMBL/GenBank/DDBJ whole genome shotgun (WGS) entry which is preliminary data.</text>
</comment>
<dbReference type="SUPFAM" id="SSF49503">
    <property type="entry name" value="Cupredoxins"/>
    <property type="match status" value="2"/>
</dbReference>
<dbReference type="EMBL" id="JAPDOD010000038">
    <property type="protein sequence ID" value="MDA0164798.1"/>
    <property type="molecule type" value="Genomic_DNA"/>
</dbReference>
<evidence type="ECO:0000256" key="1">
    <source>
        <dbReference type="ARBA" id="ARBA00022723"/>
    </source>
</evidence>
<keyword evidence="1" id="KW-0479">Metal-binding</keyword>
<evidence type="ECO:0000259" key="5">
    <source>
        <dbReference type="Pfam" id="PF07732"/>
    </source>
</evidence>
<accession>A0A9X3N4S8</accession>
<evidence type="ECO:0000256" key="2">
    <source>
        <dbReference type="ARBA" id="ARBA00023002"/>
    </source>
</evidence>
<proteinExistence type="predicted"/>
<sequence>MLKTAGRLAGLAVLLVWTCTAQAATPKIGMVCNGGGPAFDLVANTGDIATPDGNSVFMWSYANASGQFQTPGPVLCVNQGQTVTIHLHNTLPENVSMVFPGQESVAASGGSAGLFTREAVPGGDVTYSFVATRPGTYLYESGTDTPKQLEMGLYGALVVRPAGFPDRAYGDASTQFDPNREFLIMLNELDPDLHHAVETNGTYDFTTLHNRYFNVNGREFPDTVQDNGVSWLPNQPYGALVRVQPYCNPSNPADPLNPPGCTAASPANRLPALIRMINVGELNHPFHPHGNHLRQIAQDGRPFASGASSEHFGETIGSGQSEDYLLTWADQDFWDVTARPFPGGVAGIDYRNLTFKDGNTFFSGNAYLGRKGTLPTGVVSQNLCGEWYFPWHSHALNEFANFDEGFGGMATLMRVDPRGGCSAYPSATTILGGALKSGSVTDLSVDDADYYAVNPKTTTRPTATTAAQTTVTVASASGFPAAGAYFVRIDNEVLQVTGGQGTTTWTVARGQLGTTAATHAAGAVITALADDWYAGFSGLPAGAQNLKVSFRGKNCANTTGTGCAALTTNVPQQTLRICNWTIAGATGCATATSSGWVTLPPPPAQPRAVGSTEDPAPTTWTLPGSASAYVGTGAYKGQVRVLVHSQRWSAANPTPFSTWGNVMQLVYDAP</sequence>
<dbReference type="InterPro" id="IPR008972">
    <property type="entry name" value="Cupredoxin"/>
</dbReference>
<keyword evidence="7" id="KW-1185">Reference proteome</keyword>
<evidence type="ECO:0000313" key="7">
    <source>
        <dbReference type="Proteomes" id="UP001149140"/>
    </source>
</evidence>
<evidence type="ECO:0000256" key="4">
    <source>
        <dbReference type="SAM" id="SignalP"/>
    </source>
</evidence>
<evidence type="ECO:0000313" key="6">
    <source>
        <dbReference type="EMBL" id="MDA0164798.1"/>
    </source>
</evidence>
<dbReference type="GO" id="GO:0005507">
    <property type="term" value="F:copper ion binding"/>
    <property type="evidence" value="ECO:0007669"/>
    <property type="project" value="InterPro"/>
</dbReference>
<keyword evidence="4" id="KW-0732">Signal</keyword>
<dbReference type="InterPro" id="IPR045087">
    <property type="entry name" value="Cu-oxidase_fam"/>
</dbReference>
<dbReference type="Pfam" id="PF07732">
    <property type="entry name" value="Cu-oxidase_3"/>
    <property type="match status" value="1"/>
</dbReference>
<feature type="signal peptide" evidence="4">
    <location>
        <begin position="1"/>
        <end position="23"/>
    </location>
</feature>
<dbReference type="RefSeq" id="WP_270044050.1">
    <property type="nucleotide sequence ID" value="NZ_JAPDOD010000038.1"/>
</dbReference>
<dbReference type="AlphaFoldDB" id="A0A9X3N4S8"/>
<dbReference type="InterPro" id="IPR011707">
    <property type="entry name" value="Cu-oxidase-like_N"/>
</dbReference>
<feature type="chain" id="PRO_5040854106" evidence="4">
    <location>
        <begin position="24"/>
        <end position="670"/>
    </location>
</feature>
<dbReference type="PANTHER" id="PTHR11709:SF394">
    <property type="entry name" value="FI03373P-RELATED"/>
    <property type="match status" value="1"/>
</dbReference>
<name>A0A9X3N4S8_9ACTN</name>
<organism evidence="6 7">
    <name type="scientific">Solirubrobacter ginsenosidimutans</name>
    <dbReference type="NCBI Taxonomy" id="490573"/>
    <lineage>
        <taxon>Bacteria</taxon>
        <taxon>Bacillati</taxon>
        <taxon>Actinomycetota</taxon>
        <taxon>Thermoleophilia</taxon>
        <taxon>Solirubrobacterales</taxon>
        <taxon>Solirubrobacteraceae</taxon>
        <taxon>Solirubrobacter</taxon>
    </lineage>
</organism>
<dbReference type="Gene3D" id="2.60.40.420">
    <property type="entry name" value="Cupredoxins - blue copper proteins"/>
    <property type="match status" value="1"/>
</dbReference>
<keyword evidence="2" id="KW-0560">Oxidoreductase</keyword>
<dbReference type="Proteomes" id="UP001149140">
    <property type="component" value="Unassembled WGS sequence"/>
</dbReference>
<keyword evidence="3" id="KW-0186">Copper</keyword>
<dbReference type="GO" id="GO:0016491">
    <property type="term" value="F:oxidoreductase activity"/>
    <property type="evidence" value="ECO:0007669"/>
    <property type="project" value="UniProtKB-KW"/>
</dbReference>
<feature type="domain" description="Plastocyanin-like" evidence="5">
    <location>
        <begin position="69"/>
        <end position="161"/>
    </location>
</feature>
<reference evidence="6" key="1">
    <citation type="submission" date="2022-10" db="EMBL/GenBank/DDBJ databases">
        <title>The WGS of Solirubrobacter ginsenosidimutans DSM 21036.</title>
        <authorList>
            <person name="Jiang Z."/>
        </authorList>
    </citation>
    <scope>NUCLEOTIDE SEQUENCE</scope>
    <source>
        <strain evidence="6">DSM 21036</strain>
    </source>
</reference>
<dbReference type="PANTHER" id="PTHR11709">
    <property type="entry name" value="MULTI-COPPER OXIDASE"/>
    <property type="match status" value="1"/>
</dbReference>